<gene>
    <name evidence="1" type="ORF">PVAP13_2NG159200</name>
</gene>
<evidence type="ECO:0000313" key="2">
    <source>
        <dbReference type="Proteomes" id="UP000823388"/>
    </source>
</evidence>
<protein>
    <submittedName>
        <fullName evidence="1">Uncharacterized protein</fullName>
    </submittedName>
</protein>
<sequence>MARRAAEDDAGIMTGSRPVWQPTATPTAACLPLAPWIPPADHYGDGAVIAIRPRMRRSMMIRGSIPGGQAGQKANSFARCKPCHSWARRGRQTGRTLLTGVDVKWETSWLRRAALLYPSTGNRDGNTRINWGSDKKLNSACFGLIMRKTMTSIGVG</sequence>
<keyword evidence="2" id="KW-1185">Reference proteome</keyword>
<dbReference type="AlphaFoldDB" id="A0A8T0VQX9"/>
<comment type="caution">
    <text evidence="1">The sequence shown here is derived from an EMBL/GenBank/DDBJ whole genome shotgun (WGS) entry which is preliminary data.</text>
</comment>
<reference evidence="1" key="1">
    <citation type="submission" date="2020-05" db="EMBL/GenBank/DDBJ databases">
        <title>WGS assembly of Panicum virgatum.</title>
        <authorList>
            <person name="Lovell J.T."/>
            <person name="Jenkins J."/>
            <person name="Shu S."/>
            <person name="Juenger T.E."/>
            <person name="Schmutz J."/>
        </authorList>
    </citation>
    <scope>NUCLEOTIDE SEQUENCE</scope>
    <source>
        <strain evidence="1">AP13</strain>
    </source>
</reference>
<name>A0A8T0VQX9_PANVG</name>
<dbReference type="Proteomes" id="UP000823388">
    <property type="component" value="Chromosome 2N"/>
</dbReference>
<dbReference type="EMBL" id="CM029040">
    <property type="protein sequence ID" value="KAG2635996.1"/>
    <property type="molecule type" value="Genomic_DNA"/>
</dbReference>
<proteinExistence type="predicted"/>
<organism evidence="1 2">
    <name type="scientific">Panicum virgatum</name>
    <name type="common">Blackwell switchgrass</name>
    <dbReference type="NCBI Taxonomy" id="38727"/>
    <lineage>
        <taxon>Eukaryota</taxon>
        <taxon>Viridiplantae</taxon>
        <taxon>Streptophyta</taxon>
        <taxon>Embryophyta</taxon>
        <taxon>Tracheophyta</taxon>
        <taxon>Spermatophyta</taxon>
        <taxon>Magnoliopsida</taxon>
        <taxon>Liliopsida</taxon>
        <taxon>Poales</taxon>
        <taxon>Poaceae</taxon>
        <taxon>PACMAD clade</taxon>
        <taxon>Panicoideae</taxon>
        <taxon>Panicodae</taxon>
        <taxon>Paniceae</taxon>
        <taxon>Panicinae</taxon>
        <taxon>Panicum</taxon>
        <taxon>Panicum sect. Hiantes</taxon>
    </lineage>
</organism>
<accession>A0A8T0VQX9</accession>
<evidence type="ECO:0000313" key="1">
    <source>
        <dbReference type="EMBL" id="KAG2635996.1"/>
    </source>
</evidence>